<protein>
    <submittedName>
        <fullName evidence="2">RCC1/BLIP-II protein</fullName>
    </submittedName>
</protein>
<dbReference type="OrthoDB" id="10256179at2759"/>
<dbReference type="InterPro" id="IPR009091">
    <property type="entry name" value="RCC1/BLIP-II"/>
</dbReference>
<accession>A0A166JH59</accession>
<dbReference type="SUPFAM" id="SSF50985">
    <property type="entry name" value="RCC1/BLIP-II"/>
    <property type="match status" value="1"/>
</dbReference>
<evidence type="ECO:0000313" key="2">
    <source>
        <dbReference type="EMBL" id="KZP20852.1"/>
    </source>
</evidence>
<dbReference type="Proteomes" id="UP000076532">
    <property type="component" value="Unassembled WGS sequence"/>
</dbReference>
<dbReference type="GO" id="GO:0005743">
    <property type="term" value="C:mitochondrial inner membrane"/>
    <property type="evidence" value="ECO:0007669"/>
    <property type="project" value="TreeGrafter"/>
</dbReference>
<evidence type="ECO:0000313" key="3">
    <source>
        <dbReference type="Proteomes" id="UP000076532"/>
    </source>
</evidence>
<dbReference type="Pfam" id="PF00415">
    <property type="entry name" value="RCC1"/>
    <property type="match status" value="1"/>
</dbReference>
<feature type="repeat" description="RCC1" evidence="1">
    <location>
        <begin position="375"/>
        <end position="435"/>
    </location>
</feature>
<organism evidence="2 3">
    <name type="scientific">Athelia psychrophila</name>
    <dbReference type="NCBI Taxonomy" id="1759441"/>
    <lineage>
        <taxon>Eukaryota</taxon>
        <taxon>Fungi</taxon>
        <taxon>Dikarya</taxon>
        <taxon>Basidiomycota</taxon>
        <taxon>Agaricomycotina</taxon>
        <taxon>Agaricomycetes</taxon>
        <taxon>Agaricomycetidae</taxon>
        <taxon>Atheliales</taxon>
        <taxon>Atheliaceae</taxon>
        <taxon>Athelia</taxon>
    </lineage>
</organism>
<dbReference type="InterPro" id="IPR000408">
    <property type="entry name" value="Reg_chr_condens"/>
</dbReference>
<evidence type="ECO:0000256" key="1">
    <source>
        <dbReference type="PROSITE-ProRule" id="PRU00235"/>
    </source>
</evidence>
<dbReference type="GO" id="GO:0034551">
    <property type="term" value="P:mitochondrial respiratory chain complex III assembly"/>
    <property type="evidence" value="ECO:0007669"/>
    <property type="project" value="TreeGrafter"/>
</dbReference>
<proteinExistence type="predicted"/>
<gene>
    <name evidence="2" type="ORF">FIBSPDRAFT_789163</name>
</gene>
<dbReference type="PROSITE" id="PS00626">
    <property type="entry name" value="RCC1_2"/>
    <property type="match status" value="1"/>
</dbReference>
<dbReference type="PROSITE" id="PS50012">
    <property type="entry name" value="RCC1_3"/>
    <property type="match status" value="1"/>
</dbReference>
<dbReference type="EMBL" id="KV417552">
    <property type="protein sequence ID" value="KZP20852.1"/>
    <property type="molecule type" value="Genomic_DNA"/>
</dbReference>
<dbReference type="AlphaFoldDB" id="A0A166JH59"/>
<sequence length="597" mass="63253">MLVSRLPSKAILLQRLYSQSAPAAYGNFRSGPSGRPRTSHVSLASSAAVTAAALMWYSSSKPVHNDASPAELVEKARDDLAIGFDDGTLGGVVWGSNSYNVIAPQTPGVESVRAPASAAWLQNAALRDLALHEKHAACVDARGDVYQWGDGFFGNSPSTLDEQRKPALTLHGKDITHIALTENKVFALSSSGNVYVFAASAAGQASDAPATSAWYRPGWLLGHEQSIDFAEITPQHPLNRREKFVSISSGSDHLLALTSTGRAFAHPITKNANSHGQLGFRKFDIPAHSSSALASERTEVELIPKAVLDPYAKSTPYSRPAAAAVGDAPSGALQAYDDGNLRFSDTFFEIPGLKGIAMTQVLAAGRTSFAKTDSGRVLGWGANDYGQIGLGGHVTVDTVAVPTEVVLWRTVSSKLRSKCLDVYSGGNLTGFTVERVDEKGVRTVDLLMCGNGRWGGLGNNAFSSAQGSPLRAKSVSGLLEYSDTDNALRPLVPHALSISPTGHVLMTLDTQTHSGSGGGGRDLLVWGANQTYELGNGKRTSLAVPTNLEKRDGTRVMLMAKKTRVVDMQGKAWGTSDVEQCAAGGYGNTVVYWKIAQ</sequence>
<dbReference type="PANTHER" id="PTHR47563:SF1">
    <property type="entry name" value="PROTEIN FMP25, MITOCHONDRIAL"/>
    <property type="match status" value="1"/>
</dbReference>
<keyword evidence="3" id="KW-1185">Reference proteome</keyword>
<dbReference type="InterPro" id="IPR053245">
    <property type="entry name" value="MitoProcess-Associated"/>
</dbReference>
<dbReference type="STRING" id="436010.A0A166JH59"/>
<reference evidence="2 3" key="1">
    <citation type="journal article" date="2016" name="Mol. Biol. Evol.">
        <title>Comparative Genomics of Early-Diverging Mushroom-Forming Fungi Provides Insights into the Origins of Lignocellulose Decay Capabilities.</title>
        <authorList>
            <person name="Nagy L.G."/>
            <person name="Riley R."/>
            <person name="Tritt A."/>
            <person name="Adam C."/>
            <person name="Daum C."/>
            <person name="Floudas D."/>
            <person name="Sun H."/>
            <person name="Yadav J.S."/>
            <person name="Pangilinan J."/>
            <person name="Larsson K.H."/>
            <person name="Matsuura K."/>
            <person name="Barry K."/>
            <person name="Labutti K."/>
            <person name="Kuo R."/>
            <person name="Ohm R.A."/>
            <person name="Bhattacharya S.S."/>
            <person name="Shirouzu T."/>
            <person name="Yoshinaga Y."/>
            <person name="Martin F.M."/>
            <person name="Grigoriev I.V."/>
            <person name="Hibbett D.S."/>
        </authorList>
    </citation>
    <scope>NUCLEOTIDE SEQUENCE [LARGE SCALE GENOMIC DNA]</scope>
    <source>
        <strain evidence="2 3">CBS 109695</strain>
    </source>
</reference>
<dbReference type="Gene3D" id="2.130.10.30">
    <property type="entry name" value="Regulator of chromosome condensation 1/beta-lactamase-inhibitor protein II"/>
    <property type="match status" value="1"/>
</dbReference>
<dbReference type="PANTHER" id="PTHR47563">
    <property type="entry name" value="PROTEIN FMP25, MITOCHONDRIAL"/>
    <property type="match status" value="1"/>
</dbReference>
<name>A0A166JH59_9AGAM</name>